<proteinExistence type="inferred from homology"/>
<keyword evidence="5" id="KW-0349">Heme</keyword>
<protein>
    <recommendedName>
        <fullName evidence="9">Cytochrome P450</fullName>
    </recommendedName>
</protein>
<feature type="transmembrane region" description="Helical" evidence="6">
    <location>
        <begin position="39"/>
        <end position="60"/>
    </location>
</feature>
<dbReference type="PRINTS" id="PR00385">
    <property type="entry name" value="P450"/>
</dbReference>
<keyword evidence="3 5" id="KW-0560">Oxidoreductase</keyword>
<dbReference type="InterPro" id="IPR002401">
    <property type="entry name" value="Cyt_P450_E_grp-I"/>
</dbReference>
<gene>
    <name evidence="7" type="ORF">CSSPJE1EN1_LOCUS26914</name>
</gene>
<dbReference type="EMBL" id="CAXAQS010000411">
    <property type="protein sequence ID" value="CAK9251536.1"/>
    <property type="molecule type" value="Genomic_DNA"/>
</dbReference>
<evidence type="ECO:0000256" key="1">
    <source>
        <dbReference type="ARBA" id="ARBA00010617"/>
    </source>
</evidence>
<evidence type="ECO:0008006" key="9">
    <source>
        <dbReference type="Google" id="ProtNLM"/>
    </source>
</evidence>
<dbReference type="InterPro" id="IPR001128">
    <property type="entry name" value="Cyt_P450"/>
</dbReference>
<feature type="transmembrane region" description="Helical" evidence="6">
    <location>
        <begin position="108"/>
        <end position="131"/>
    </location>
</feature>
<evidence type="ECO:0000256" key="6">
    <source>
        <dbReference type="SAM" id="Phobius"/>
    </source>
</evidence>
<comment type="similarity">
    <text evidence="1 5">Belongs to the cytochrome P450 family.</text>
</comment>
<organism evidence="7 8">
    <name type="scientific">Sphagnum jensenii</name>
    <dbReference type="NCBI Taxonomy" id="128206"/>
    <lineage>
        <taxon>Eukaryota</taxon>
        <taxon>Viridiplantae</taxon>
        <taxon>Streptophyta</taxon>
        <taxon>Embryophyta</taxon>
        <taxon>Bryophyta</taxon>
        <taxon>Sphagnophytina</taxon>
        <taxon>Sphagnopsida</taxon>
        <taxon>Sphagnales</taxon>
        <taxon>Sphagnaceae</taxon>
        <taxon>Sphagnum</taxon>
    </lineage>
</organism>
<dbReference type="Gene3D" id="1.10.630.10">
    <property type="entry name" value="Cytochrome P450"/>
    <property type="match status" value="1"/>
</dbReference>
<evidence type="ECO:0000256" key="4">
    <source>
        <dbReference type="ARBA" id="ARBA00023004"/>
    </source>
</evidence>
<keyword evidence="4 5" id="KW-0408">Iron</keyword>
<dbReference type="InterPro" id="IPR017972">
    <property type="entry name" value="Cyt_P450_CS"/>
</dbReference>
<evidence type="ECO:0000313" key="7">
    <source>
        <dbReference type="EMBL" id="CAK9251536.1"/>
    </source>
</evidence>
<evidence type="ECO:0000313" key="8">
    <source>
        <dbReference type="Proteomes" id="UP001497444"/>
    </source>
</evidence>
<keyword evidence="8" id="KW-1185">Reference proteome</keyword>
<evidence type="ECO:0000256" key="3">
    <source>
        <dbReference type="ARBA" id="ARBA00023002"/>
    </source>
</evidence>
<dbReference type="InterPro" id="IPR036396">
    <property type="entry name" value="Cyt_P450_sf"/>
</dbReference>
<dbReference type="CDD" id="cd20618">
    <property type="entry name" value="CYP71_clan"/>
    <property type="match status" value="1"/>
</dbReference>
<keyword evidence="6" id="KW-1133">Transmembrane helix</keyword>
<dbReference type="Pfam" id="PF00067">
    <property type="entry name" value="p450"/>
    <property type="match status" value="1"/>
</dbReference>
<evidence type="ECO:0000256" key="2">
    <source>
        <dbReference type="ARBA" id="ARBA00022723"/>
    </source>
</evidence>
<dbReference type="PROSITE" id="PS00086">
    <property type="entry name" value="CYTOCHROME_P450"/>
    <property type="match status" value="1"/>
</dbReference>
<keyword evidence="6" id="KW-0472">Membrane</keyword>
<evidence type="ECO:0000256" key="5">
    <source>
        <dbReference type="RuleBase" id="RU000461"/>
    </source>
</evidence>
<keyword evidence="6" id="KW-0812">Transmembrane</keyword>
<sequence>MHANLQSVATHSPEEVAVAHPDSDLASMPLKLIGSSAEWSFPVVFLTSLVVLLLSLLFVLRIRRKLLMKLPPGPPTWPIVGSMFTIIRTRGRPSSRVFTTLAKRYGPLLFFWIGLRPTIVVSSAEMAMAILRTCDRTFSSRPKFAPGKYLGYGYSNVVFAPSGPHFRLLRKLYASELLSPAKIERMLPLRMEEVGATIRCILESVASADEQAKACVIDVRSLMLSANLNIIGRMLFSKRLFDLDTKPDTDVHHAADGLGVPAVSPRRKAAEEFKSFVKEATKLIGGSFNAGDYIPALRWLDLQGVERTLRQFQPKIERLLLPLIQEHRRRHAFAIKEKENSDQLDFIGSLLVGHSELSDNNLIAISIDLLVGGSDSTAASVEWTLAELLRHPDLLQKVQEELDIVVGRQKMVTESDISKLLFFNCVIKESLRLHPPVPMGAPHFSTSACTLGDYTIPPHTTAYVNIHAINRDPTIWADPEAFRPHRFFDSCFNVYGQDFGLLPFSSGRRGCPGVHAALANLKLMLASLLHSFSWTLPPSIPNPKDLDMRERVGIVSPKLTPLQAIVRPRLPTDLILETLKT</sequence>
<dbReference type="SUPFAM" id="SSF48264">
    <property type="entry name" value="Cytochrome P450"/>
    <property type="match status" value="1"/>
</dbReference>
<dbReference type="Proteomes" id="UP001497444">
    <property type="component" value="Unassembled WGS sequence"/>
</dbReference>
<keyword evidence="5" id="KW-0503">Monooxygenase</keyword>
<comment type="caution">
    <text evidence="7">The sequence shown here is derived from an EMBL/GenBank/DDBJ whole genome shotgun (WGS) entry which is preliminary data.</text>
</comment>
<reference evidence="7" key="1">
    <citation type="submission" date="2024-02" db="EMBL/GenBank/DDBJ databases">
        <authorList>
            <consortium name="ELIXIR-Norway"/>
            <consortium name="Elixir Norway"/>
        </authorList>
    </citation>
    <scope>NUCLEOTIDE SEQUENCE</scope>
</reference>
<dbReference type="PANTHER" id="PTHR47944">
    <property type="entry name" value="CYTOCHROME P450 98A9"/>
    <property type="match status" value="1"/>
</dbReference>
<dbReference type="PRINTS" id="PR00463">
    <property type="entry name" value="EP450I"/>
</dbReference>
<dbReference type="PANTHER" id="PTHR47944:SF16">
    <property type="entry name" value="CYTOCHROME P450 FAMILY 1 SUBFAMILY A POLYPEPTIDE 1"/>
    <property type="match status" value="1"/>
</dbReference>
<keyword evidence="2 5" id="KW-0479">Metal-binding</keyword>
<name>A0ABP0VC66_9BRYO</name>
<accession>A0ABP0VC66</accession>